<evidence type="ECO:0000313" key="3">
    <source>
        <dbReference type="Proteomes" id="UP001251528"/>
    </source>
</evidence>
<organism evidence="2 3">
    <name type="scientific">Conoideocrella luteorostrata</name>
    <dbReference type="NCBI Taxonomy" id="1105319"/>
    <lineage>
        <taxon>Eukaryota</taxon>
        <taxon>Fungi</taxon>
        <taxon>Dikarya</taxon>
        <taxon>Ascomycota</taxon>
        <taxon>Pezizomycotina</taxon>
        <taxon>Sordariomycetes</taxon>
        <taxon>Hypocreomycetidae</taxon>
        <taxon>Hypocreales</taxon>
        <taxon>Clavicipitaceae</taxon>
        <taxon>Conoideocrella</taxon>
    </lineage>
</organism>
<name>A0AAJ0CVB6_9HYPO</name>
<accession>A0AAJ0CVB6</accession>
<dbReference type="Proteomes" id="UP001251528">
    <property type="component" value="Unassembled WGS sequence"/>
</dbReference>
<evidence type="ECO:0000256" key="1">
    <source>
        <dbReference type="SAM" id="MobiDB-lite"/>
    </source>
</evidence>
<sequence length="311" mass="34058">MSFSFEFSGDDIEASPGDQASLSPCNQPQQQPEKEPGKASAFPVPGKPQLPPVHHDLKQMLSNMPSKIAYNTLDIVLDDGQTIKLPRRELWDVRVQLMAEAEEDEGTSGEGLGDHDVKTGVYEGGFKSWESSVDLVKVLAEKNHPNSWDNKSARIIEKTLPVLQDALSIEGELELTPVILDGFTAYLFSHNIHISFLSGGWSPDFIKLLYSLPGPDITTEQPVTLLLGAETIYSPFALQTFTEMVLSILAREANTFSADAAAWVAAKRIYFGVGGSLDDLVDKLQTRGALVTGLREEVEGVRRGVVHCVYT</sequence>
<gene>
    <name evidence="2" type="ORF">QQS21_002401</name>
</gene>
<comment type="caution">
    <text evidence="2">The sequence shown here is derived from an EMBL/GenBank/DDBJ whole genome shotgun (WGS) entry which is preliminary data.</text>
</comment>
<feature type="region of interest" description="Disordered" evidence="1">
    <location>
        <begin position="1"/>
        <end position="48"/>
    </location>
</feature>
<reference evidence="2" key="1">
    <citation type="submission" date="2023-06" db="EMBL/GenBank/DDBJ databases">
        <title>Conoideocrella luteorostrata (Hypocreales: Clavicipitaceae), a potential biocontrol fungus for elongate hemlock scale in United States Christmas tree production areas.</title>
        <authorList>
            <person name="Barrett H."/>
            <person name="Lovett B."/>
            <person name="Macias A.M."/>
            <person name="Stajich J.E."/>
            <person name="Kasson M.T."/>
        </authorList>
    </citation>
    <scope>NUCLEOTIDE SEQUENCE</scope>
    <source>
        <strain evidence="2">ARSEF 14590</strain>
    </source>
</reference>
<dbReference type="EMBL" id="JASWJB010000028">
    <property type="protein sequence ID" value="KAK2609031.1"/>
    <property type="molecule type" value="Genomic_DNA"/>
</dbReference>
<proteinExistence type="predicted"/>
<protein>
    <submittedName>
        <fullName evidence="2">Uncharacterized protein</fullName>
    </submittedName>
</protein>
<evidence type="ECO:0000313" key="2">
    <source>
        <dbReference type="EMBL" id="KAK2609031.1"/>
    </source>
</evidence>
<keyword evidence="3" id="KW-1185">Reference proteome</keyword>
<dbReference type="AlphaFoldDB" id="A0AAJ0CVB6"/>